<evidence type="ECO:0000256" key="5">
    <source>
        <dbReference type="ARBA" id="ARBA00023004"/>
    </source>
</evidence>
<evidence type="ECO:0000256" key="1">
    <source>
        <dbReference type="ARBA" id="ARBA00001971"/>
    </source>
</evidence>
<dbReference type="InterPro" id="IPR001128">
    <property type="entry name" value="Cyt_P450"/>
</dbReference>
<accession>A0ABQ8GP05</accession>
<keyword evidence="7" id="KW-0472">Membrane</keyword>
<dbReference type="InterPro" id="IPR036396">
    <property type="entry name" value="Cyt_P450_sf"/>
</dbReference>
<keyword evidence="6" id="KW-0503">Monooxygenase</keyword>
<protein>
    <submittedName>
        <fullName evidence="8">Cytochrome P450</fullName>
    </submittedName>
</protein>
<evidence type="ECO:0000313" key="9">
    <source>
        <dbReference type="Proteomes" id="UP000774617"/>
    </source>
</evidence>
<evidence type="ECO:0000313" key="8">
    <source>
        <dbReference type="EMBL" id="KAH7061482.1"/>
    </source>
</evidence>
<keyword evidence="5 6" id="KW-0408">Iron</keyword>
<dbReference type="InterPro" id="IPR017972">
    <property type="entry name" value="Cyt_P450_CS"/>
</dbReference>
<dbReference type="PRINTS" id="PR00385">
    <property type="entry name" value="P450"/>
</dbReference>
<keyword evidence="7" id="KW-1133">Transmembrane helix</keyword>
<name>A0ABQ8GP05_9PEZI</name>
<keyword evidence="9" id="KW-1185">Reference proteome</keyword>
<evidence type="ECO:0000256" key="7">
    <source>
        <dbReference type="SAM" id="Phobius"/>
    </source>
</evidence>
<gene>
    <name evidence="8" type="ORF">B0J12DRAFT_767191</name>
</gene>
<proteinExistence type="inferred from homology"/>
<comment type="similarity">
    <text evidence="2 6">Belongs to the cytochrome P450 family.</text>
</comment>
<evidence type="ECO:0000256" key="4">
    <source>
        <dbReference type="ARBA" id="ARBA00022723"/>
    </source>
</evidence>
<keyword evidence="4 6" id="KW-0479">Metal-binding</keyword>
<dbReference type="PANTHER" id="PTHR24305:SF210">
    <property type="entry name" value="CYTOCHROME P450 MONOOXYGENASE ASQL-RELATED"/>
    <property type="match status" value="1"/>
</dbReference>
<evidence type="ECO:0000256" key="2">
    <source>
        <dbReference type="ARBA" id="ARBA00010617"/>
    </source>
</evidence>
<evidence type="ECO:0000256" key="3">
    <source>
        <dbReference type="ARBA" id="ARBA00022617"/>
    </source>
</evidence>
<dbReference type="EMBL" id="JAGTJR010000004">
    <property type="protein sequence ID" value="KAH7061482.1"/>
    <property type="molecule type" value="Genomic_DNA"/>
</dbReference>
<keyword evidence="3 6" id="KW-0349">Heme</keyword>
<dbReference type="Pfam" id="PF00067">
    <property type="entry name" value="p450"/>
    <property type="match status" value="1"/>
</dbReference>
<evidence type="ECO:0000256" key="6">
    <source>
        <dbReference type="RuleBase" id="RU000461"/>
    </source>
</evidence>
<keyword evidence="6" id="KW-0560">Oxidoreductase</keyword>
<dbReference type="Gene3D" id="1.10.630.10">
    <property type="entry name" value="Cytochrome P450"/>
    <property type="match status" value="1"/>
</dbReference>
<sequence length="492" mass="55925">MDLPRLPIIVGASALSLILGFGALAVYRIYFHPLSKYPGPEYAIASGLVYWYISIAGDIPYWVHRMHETYGETVRLGPDRLSFIHPQAWKDIYGHRVGAASKKAISKDPRKYPPEYDGSYNMATMVDDHAHARARKIFTNAFSDRALREQEPMIRSYTAHFIRNLYEVKGETDLVTQLNCTTFDIMGDLTFGESLGLLSNSELSPWVKAIFENLKVGELLSIGHDYPILGALMYAVLPKSLRDQQRRHFEHSAERVDRRIAKGDTAKPDIWKLALSKGKDVLDKGTMYAHSSAFMIAGSETTATAVSGATYFLLKNPDKMRKLTEEVRSLESEEDLTLDALQHMKYLSACLEEALRMYPPVPIGLARIVTEGGSAVCGEWIPPKTRVSVPQYAAYYSPRNFKDPESFIPERWLPDTGFDSDRKDALQPFSTGPRNCLGKNLAYHEMRILLAKLLWHFDLELSPKCQNWNEQKNYALWEKHPLYVTLKPIRQK</sequence>
<reference evidence="8 9" key="1">
    <citation type="journal article" date="2021" name="Nat. Commun.">
        <title>Genetic determinants of endophytism in the Arabidopsis root mycobiome.</title>
        <authorList>
            <person name="Mesny F."/>
            <person name="Miyauchi S."/>
            <person name="Thiergart T."/>
            <person name="Pickel B."/>
            <person name="Atanasova L."/>
            <person name="Karlsson M."/>
            <person name="Huettel B."/>
            <person name="Barry K.W."/>
            <person name="Haridas S."/>
            <person name="Chen C."/>
            <person name="Bauer D."/>
            <person name="Andreopoulos W."/>
            <person name="Pangilinan J."/>
            <person name="LaButti K."/>
            <person name="Riley R."/>
            <person name="Lipzen A."/>
            <person name="Clum A."/>
            <person name="Drula E."/>
            <person name="Henrissat B."/>
            <person name="Kohler A."/>
            <person name="Grigoriev I.V."/>
            <person name="Martin F.M."/>
            <person name="Hacquard S."/>
        </authorList>
    </citation>
    <scope>NUCLEOTIDE SEQUENCE [LARGE SCALE GENOMIC DNA]</scope>
    <source>
        <strain evidence="8 9">MPI-SDFR-AT-0080</strain>
    </source>
</reference>
<dbReference type="CDD" id="cd11058">
    <property type="entry name" value="CYP60B-like"/>
    <property type="match status" value="1"/>
</dbReference>
<dbReference type="InterPro" id="IPR002401">
    <property type="entry name" value="Cyt_P450_E_grp-I"/>
</dbReference>
<comment type="cofactor">
    <cofactor evidence="1">
        <name>heme</name>
        <dbReference type="ChEBI" id="CHEBI:30413"/>
    </cofactor>
</comment>
<dbReference type="PROSITE" id="PS00086">
    <property type="entry name" value="CYTOCHROME_P450"/>
    <property type="match status" value="1"/>
</dbReference>
<dbReference type="SUPFAM" id="SSF48264">
    <property type="entry name" value="Cytochrome P450"/>
    <property type="match status" value="1"/>
</dbReference>
<dbReference type="PANTHER" id="PTHR24305">
    <property type="entry name" value="CYTOCHROME P450"/>
    <property type="match status" value="1"/>
</dbReference>
<dbReference type="PRINTS" id="PR00463">
    <property type="entry name" value="EP450I"/>
</dbReference>
<comment type="caution">
    <text evidence="8">The sequence shown here is derived from an EMBL/GenBank/DDBJ whole genome shotgun (WGS) entry which is preliminary data.</text>
</comment>
<dbReference type="InterPro" id="IPR050121">
    <property type="entry name" value="Cytochrome_P450_monoxygenase"/>
</dbReference>
<feature type="transmembrane region" description="Helical" evidence="7">
    <location>
        <begin position="6"/>
        <end position="30"/>
    </location>
</feature>
<dbReference type="Proteomes" id="UP000774617">
    <property type="component" value="Unassembled WGS sequence"/>
</dbReference>
<organism evidence="8 9">
    <name type="scientific">Macrophomina phaseolina</name>
    <dbReference type="NCBI Taxonomy" id="35725"/>
    <lineage>
        <taxon>Eukaryota</taxon>
        <taxon>Fungi</taxon>
        <taxon>Dikarya</taxon>
        <taxon>Ascomycota</taxon>
        <taxon>Pezizomycotina</taxon>
        <taxon>Dothideomycetes</taxon>
        <taxon>Dothideomycetes incertae sedis</taxon>
        <taxon>Botryosphaeriales</taxon>
        <taxon>Botryosphaeriaceae</taxon>
        <taxon>Macrophomina</taxon>
    </lineage>
</organism>
<keyword evidence="7" id="KW-0812">Transmembrane</keyword>